<evidence type="ECO:0000313" key="6">
    <source>
        <dbReference type="EMBL" id="KAK8745729.1"/>
    </source>
</evidence>
<feature type="domain" description="Nucleoplasmin core" evidence="5">
    <location>
        <begin position="1"/>
        <end position="106"/>
    </location>
</feature>
<dbReference type="EMBL" id="JARKIK010000019">
    <property type="protein sequence ID" value="KAK8745729.1"/>
    <property type="molecule type" value="Genomic_DNA"/>
</dbReference>
<sequence length="146" mass="16122">GITLDAAHKEHKWDGTATENTVDCTVTTHKLSVRQVVLGADAKVGEANVIELEVLGYDDKKQKIPICVTKAGNSYVTNVDIFIEYQAATFHLTKGSGPVHISGMHQTKTNIIGEDDMDELAEEEGEDEEEEEEEVEELPPKKKTKK</sequence>
<dbReference type="Proteomes" id="UP001445076">
    <property type="component" value="Unassembled WGS sequence"/>
</dbReference>
<name>A0AAW0Y165_CHEQU</name>
<dbReference type="GO" id="GO:0005654">
    <property type="term" value="C:nucleoplasm"/>
    <property type="evidence" value="ECO:0007669"/>
    <property type="project" value="TreeGrafter"/>
</dbReference>
<comment type="similarity">
    <text evidence="2">Belongs to the nucleoplasmin family.</text>
</comment>
<comment type="subcellular location">
    <subcellularLocation>
        <location evidence="1">Nucleus</location>
    </subcellularLocation>
</comment>
<dbReference type="InterPro" id="IPR004301">
    <property type="entry name" value="Nucleoplasmin"/>
</dbReference>
<evidence type="ECO:0000256" key="2">
    <source>
        <dbReference type="ARBA" id="ARBA00010744"/>
    </source>
</evidence>
<feature type="region of interest" description="Disordered" evidence="4">
    <location>
        <begin position="110"/>
        <end position="146"/>
    </location>
</feature>
<dbReference type="GO" id="GO:0003682">
    <property type="term" value="F:chromatin binding"/>
    <property type="evidence" value="ECO:0007669"/>
    <property type="project" value="TreeGrafter"/>
</dbReference>
<dbReference type="PANTHER" id="PTHR22747">
    <property type="entry name" value="NUCLEOPLASMIN"/>
    <property type="match status" value="1"/>
</dbReference>
<keyword evidence="3" id="KW-0539">Nucleus</keyword>
<dbReference type="AlphaFoldDB" id="A0AAW0Y165"/>
<protein>
    <recommendedName>
        <fullName evidence="5">Nucleoplasmin core domain-containing protein</fullName>
    </recommendedName>
</protein>
<dbReference type="Pfam" id="PF03066">
    <property type="entry name" value="Nucleoplasmin"/>
    <property type="match status" value="1"/>
</dbReference>
<evidence type="ECO:0000256" key="4">
    <source>
        <dbReference type="SAM" id="MobiDB-lite"/>
    </source>
</evidence>
<dbReference type="PANTHER" id="PTHR22747:SF18">
    <property type="entry name" value="GEO09167P1-RELATED"/>
    <property type="match status" value="1"/>
</dbReference>
<accession>A0AAW0Y165</accession>
<evidence type="ECO:0000313" key="7">
    <source>
        <dbReference type="Proteomes" id="UP001445076"/>
    </source>
</evidence>
<keyword evidence="7" id="KW-1185">Reference proteome</keyword>
<evidence type="ECO:0000256" key="3">
    <source>
        <dbReference type="ARBA" id="ARBA00023242"/>
    </source>
</evidence>
<dbReference type="GO" id="GO:0042393">
    <property type="term" value="F:histone binding"/>
    <property type="evidence" value="ECO:0007669"/>
    <property type="project" value="TreeGrafter"/>
</dbReference>
<reference evidence="6 7" key="1">
    <citation type="journal article" date="2024" name="BMC Genomics">
        <title>Genome assembly of redclaw crayfish (Cherax quadricarinatus) provides insights into its immune adaptation and hypoxia tolerance.</title>
        <authorList>
            <person name="Liu Z."/>
            <person name="Zheng J."/>
            <person name="Li H."/>
            <person name="Fang K."/>
            <person name="Wang S."/>
            <person name="He J."/>
            <person name="Zhou D."/>
            <person name="Weng S."/>
            <person name="Chi M."/>
            <person name="Gu Z."/>
            <person name="He J."/>
            <person name="Li F."/>
            <person name="Wang M."/>
        </authorList>
    </citation>
    <scope>NUCLEOTIDE SEQUENCE [LARGE SCALE GENOMIC DNA]</scope>
    <source>
        <strain evidence="6">ZL_2023a</strain>
    </source>
</reference>
<organism evidence="6 7">
    <name type="scientific">Cherax quadricarinatus</name>
    <name type="common">Australian red claw crayfish</name>
    <dbReference type="NCBI Taxonomy" id="27406"/>
    <lineage>
        <taxon>Eukaryota</taxon>
        <taxon>Metazoa</taxon>
        <taxon>Ecdysozoa</taxon>
        <taxon>Arthropoda</taxon>
        <taxon>Crustacea</taxon>
        <taxon>Multicrustacea</taxon>
        <taxon>Malacostraca</taxon>
        <taxon>Eumalacostraca</taxon>
        <taxon>Eucarida</taxon>
        <taxon>Decapoda</taxon>
        <taxon>Pleocyemata</taxon>
        <taxon>Astacidea</taxon>
        <taxon>Parastacoidea</taxon>
        <taxon>Parastacidae</taxon>
        <taxon>Cherax</taxon>
    </lineage>
</organism>
<gene>
    <name evidence="6" type="ORF">OTU49_000347</name>
</gene>
<comment type="caution">
    <text evidence="6">The sequence shown here is derived from an EMBL/GenBank/DDBJ whole genome shotgun (WGS) entry which is preliminary data.</text>
</comment>
<dbReference type="SUPFAM" id="SSF69203">
    <property type="entry name" value="Nucleoplasmin-like core domain"/>
    <property type="match status" value="1"/>
</dbReference>
<dbReference type="GO" id="GO:0006338">
    <property type="term" value="P:chromatin remodeling"/>
    <property type="evidence" value="ECO:0007669"/>
    <property type="project" value="TreeGrafter"/>
</dbReference>
<dbReference type="GO" id="GO:0005737">
    <property type="term" value="C:cytoplasm"/>
    <property type="evidence" value="ECO:0007669"/>
    <property type="project" value="TreeGrafter"/>
</dbReference>
<dbReference type="InterPro" id="IPR024057">
    <property type="entry name" value="Nucleoplasmin_core_dom"/>
</dbReference>
<dbReference type="Gene3D" id="2.60.120.340">
    <property type="entry name" value="Nucleoplasmin core domain"/>
    <property type="match status" value="1"/>
</dbReference>
<proteinExistence type="inferred from homology"/>
<dbReference type="InterPro" id="IPR036824">
    <property type="entry name" value="Nucleoplasmin_core_dom_sf"/>
</dbReference>
<feature type="non-terminal residue" evidence="6">
    <location>
        <position position="1"/>
    </location>
</feature>
<evidence type="ECO:0000256" key="1">
    <source>
        <dbReference type="ARBA" id="ARBA00004123"/>
    </source>
</evidence>
<evidence type="ECO:0000259" key="5">
    <source>
        <dbReference type="Pfam" id="PF03066"/>
    </source>
</evidence>
<dbReference type="GO" id="GO:0003723">
    <property type="term" value="F:RNA binding"/>
    <property type="evidence" value="ECO:0007669"/>
    <property type="project" value="TreeGrafter"/>
</dbReference>
<feature type="compositionally biased region" description="Acidic residues" evidence="4">
    <location>
        <begin position="113"/>
        <end position="137"/>
    </location>
</feature>
<dbReference type="GO" id="GO:0005730">
    <property type="term" value="C:nucleolus"/>
    <property type="evidence" value="ECO:0007669"/>
    <property type="project" value="TreeGrafter"/>
</dbReference>